<keyword evidence="6 8" id="KW-1133">Transmembrane helix</keyword>
<feature type="region of interest" description="Disordered" evidence="9">
    <location>
        <begin position="74"/>
        <end position="132"/>
    </location>
</feature>
<dbReference type="HOGENOM" id="CLU_074845_0_0_1"/>
<keyword evidence="7 8" id="KW-0472">Membrane</keyword>
<dbReference type="GO" id="GO:0000139">
    <property type="term" value="C:Golgi membrane"/>
    <property type="evidence" value="ECO:0007669"/>
    <property type="project" value="UniProtKB-SubCell"/>
</dbReference>
<evidence type="ECO:0000256" key="9">
    <source>
        <dbReference type="SAM" id="MobiDB-lite"/>
    </source>
</evidence>
<dbReference type="RefSeq" id="XP_002549066.1">
    <property type="nucleotide sequence ID" value="XM_002549020.1"/>
</dbReference>
<evidence type="ECO:0000256" key="7">
    <source>
        <dbReference type="ARBA" id="ARBA00023136"/>
    </source>
</evidence>
<keyword evidence="5 8" id="KW-0812">Transmembrane</keyword>
<dbReference type="GO" id="GO:0016192">
    <property type="term" value="P:vesicle-mediated transport"/>
    <property type="evidence" value="ECO:0007669"/>
    <property type="project" value="TreeGrafter"/>
</dbReference>
<dbReference type="VEuPathDB" id="FungiDB:CTRG_03363"/>
<reference evidence="10 11" key="1">
    <citation type="journal article" date="2009" name="Nature">
        <title>Evolution of pathogenicity and sexual reproduction in eight Candida genomes.</title>
        <authorList>
            <person name="Butler G."/>
            <person name="Rasmussen M.D."/>
            <person name="Lin M.F."/>
            <person name="Santos M.A."/>
            <person name="Sakthikumar S."/>
            <person name="Munro C.A."/>
            <person name="Rheinbay E."/>
            <person name="Grabherr M."/>
            <person name="Forche A."/>
            <person name="Reedy J.L."/>
            <person name="Agrafioti I."/>
            <person name="Arnaud M.B."/>
            <person name="Bates S."/>
            <person name="Brown A.J."/>
            <person name="Brunke S."/>
            <person name="Costanzo M.C."/>
            <person name="Fitzpatrick D.A."/>
            <person name="de Groot P.W."/>
            <person name="Harris D."/>
            <person name="Hoyer L.L."/>
            <person name="Hube B."/>
            <person name="Klis F.M."/>
            <person name="Kodira C."/>
            <person name="Lennard N."/>
            <person name="Logue M.E."/>
            <person name="Martin R."/>
            <person name="Neiman A.M."/>
            <person name="Nikolaou E."/>
            <person name="Quail M.A."/>
            <person name="Quinn J."/>
            <person name="Santos M.C."/>
            <person name="Schmitzberger F.F."/>
            <person name="Sherlock G."/>
            <person name="Shah P."/>
            <person name="Silverstein K.A."/>
            <person name="Skrzypek M.S."/>
            <person name="Soll D."/>
            <person name="Staggs R."/>
            <person name="Stansfield I."/>
            <person name="Stumpf M.P."/>
            <person name="Sudbery P.E."/>
            <person name="Srikantha T."/>
            <person name="Zeng Q."/>
            <person name="Berman J."/>
            <person name="Berriman M."/>
            <person name="Heitman J."/>
            <person name="Gow N.A."/>
            <person name="Lorenz M.C."/>
            <person name="Birren B.W."/>
            <person name="Kellis M."/>
            <person name="Cuomo C.A."/>
        </authorList>
    </citation>
    <scope>NUCLEOTIDE SEQUENCE [LARGE SCALE GENOMIC DNA]</scope>
    <source>
        <strain evidence="11">ATCC MYA-3404 / T1</strain>
    </source>
</reference>
<dbReference type="EMBL" id="GG692398">
    <property type="protein sequence ID" value="EER32938.1"/>
    <property type="molecule type" value="Genomic_DNA"/>
</dbReference>
<evidence type="ECO:0000256" key="5">
    <source>
        <dbReference type="ARBA" id="ARBA00022692"/>
    </source>
</evidence>
<evidence type="ECO:0000256" key="8">
    <source>
        <dbReference type="RuleBase" id="RU361206"/>
    </source>
</evidence>
<feature type="transmembrane region" description="Helical" evidence="8">
    <location>
        <begin position="141"/>
        <end position="160"/>
    </location>
</feature>
<dbReference type="Proteomes" id="UP000002037">
    <property type="component" value="Unassembled WGS sequence"/>
</dbReference>
<dbReference type="PANTHER" id="PTHR13019">
    <property type="entry name" value="GOLGI APPARATUS MEMBRANE PROTEIN TVP23"/>
    <property type="match status" value="1"/>
</dbReference>
<comment type="subcellular location">
    <subcellularLocation>
        <location evidence="2 8">Golgi apparatus membrane</location>
        <topology evidence="2 8">Multi-pass membrane protein</topology>
    </subcellularLocation>
</comment>
<organism evidence="10 11">
    <name type="scientific">Candida tropicalis (strain ATCC MYA-3404 / T1)</name>
    <name type="common">Yeast</name>
    <dbReference type="NCBI Taxonomy" id="294747"/>
    <lineage>
        <taxon>Eukaryota</taxon>
        <taxon>Fungi</taxon>
        <taxon>Dikarya</taxon>
        <taxon>Ascomycota</taxon>
        <taxon>Saccharomycotina</taxon>
        <taxon>Pichiomycetes</taxon>
        <taxon>Debaryomycetaceae</taxon>
        <taxon>Candida/Lodderomyces clade</taxon>
        <taxon>Candida</taxon>
    </lineage>
</organism>
<comment type="function">
    <text evidence="1 8">Golgi membrane protein involved in vesicular trafficking.</text>
</comment>
<evidence type="ECO:0000256" key="6">
    <source>
        <dbReference type="ARBA" id="ARBA00022989"/>
    </source>
</evidence>
<dbReference type="InterPro" id="IPR008564">
    <property type="entry name" value="TVP23-like"/>
</dbReference>
<feature type="transmembrane region" description="Helical" evidence="8">
    <location>
        <begin position="172"/>
        <end position="189"/>
    </location>
</feature>
<evidence type="ECO:0000256" key="1">
    <source>
        <dbReference type="ARBA" id="ARBA00003246"/>
    </source>
</evidence>
<evidence type="ECO:0000313" key="11">
    <source>
        <dbReference type="Proteomes" id="UP000002037"/>
    </source>
</evidence>
<keyword evidence="11" id="KW-1185">Reference proteome</keyword>
<dbReference type="Pfam" id="PF05832">
    <property type="entry name" value="DUF846"/>
    <property type="match status" value="1"/>
</dbReference>
<dbReference type="GO" id="GO:0009306">
    <property type="term" value="P:protein secretion"/>
    <property type="evidence" value="ECO:0007669"/>
    <property type="project" value="TreeGrafter"/>
</dbReference>
<dbReference type="GeneID" id="8301957"/>
<dbReference type="STRING" id="294747.C5MBC1"/>
<proteinExistence type="inferred from homology"/>
<gene>
    <name evidence="10" type="ORF">CTRG_03363</name>
</gene>
<dbReference type="AlphaFoldDB" id="C5MBC1"/>
<protein>
    <recommendedName>
        <fullName evidence="4 8">Golgi apparatus membrane protein TVP23</fullName>
    </recommendedName>
</protein>
<evidence type="ECO:0000313" key="10">
    <source>
        <dbReference type="EMBL" id="EER32938.1"/>
    </source>
</evidence>
<dbReference type="PANTHER" id="PTHR13019:SF7">
    <property type="entry name" value="GOLGI APPARATUS MEMBRANE PROTEIN TVP23"/>
    <property type="match status" value="1"/>
</dbReference>
<evidence type="ECO:0000256" key="2">
    <source>
        <dbReference type="ARBA" id="ARBA00004653"/>
    </source>
</evidence>
<keyword evidence="8" id="KW-0333">Golgi apparatus</keyword>
<dbReference type="KEGG" id="ctp:CTRG_03363"/>
<accession>C5MBC1</accession>
<feature type="transmembrane region" description="Helical" evidence="8">
    <location>
        <begin position="244"/>
        <end position="264"/>
    </location>
</feature>
<name>C5MBC1_CANTT</name>
<evidence type="ECO:0000256" key="4">
    <source>
        <dbReference type="ARBA" id="ARBA00013603"/>
    </source>
</evidence>
<feature type="compositionally biased region" description="Polar residues" evidence="9">
    <location>
        <begin position="81"/>
        <end position="106"/>
    </location>
</feature>
<dbReference type="eggNOG" id="KOG3195">
    <property type="taxonomic scope" value="Eukaryota"/>
</dbReference>
<sequence length="322" mass="36826">MEIEVTRSLKFFCLCLVQKKEEKNLVIFFFSLVVRIEATKKKFTTRSLSPPPPPLPTIINNTMSSKYTAVEPDEPFDDVSSLPSYATTDPVNSQSTRTAPTPQSYAQGPMEPQQPIESSSTDQQQQPQTLMERLKQSSHPIALFFYIFFRVSPVVIYIFGNIIINQVTTKNTFILHFIVLILLIAADFWNLKNISGRLLVGLRWWNETNMIDPSTSDGSKDFENVWVFESSDPNRYINPIDSKVFWLLLYGQPLAWILLAFLAFLKFEFLYMLLLIVAITLSMTNALAFTKCDKFGKANNFANDIFSKATGSIFSRFNPFNR</sequence>
<feature type="transmembrane region" description="Helical" evidence="8">
    <location>
        <begin position="270"/>
        <end position="289"/>
    </location>
</feature>
<evidence type="ECO:0000256" key="3">
    <source>
        <dbReference type="ARBA" id="ARBA00005467"/>
    </source>
</evidence>
<comment type="similarity">
    <text evidence="3 8">Belongs to the TVP23 family.</text>
</comment>
<dbReference type="OrthoDB" id="2151161at2759"/>